<proteinExistence type="predicted"/>
<dbReference type="EMBL" id="CP078013">
    <property type="protein sequence ID" value="USW03073.1"/>
    <property type="molecule type" value="Genomic_DNA"/>
</dbReference>
<dbReference type="Proteomes" id="UP001056907">
    <property type="component" value="Chromosome"/>
</dbReference>
<organism evidence="1 2">
    <name type="scientific">Pseudomonas pergaminensis</name>
    <dbReference type="NCBI Taxonomy" id="2853159"/>
    <lineage>
        <taxon>Bacteria</taxon>
        <taxon>Pseudomonadati</taxon>
        <taxon>Pseudomonadota</taxon>
        <taxon>Gammaproteobacteria</taxon>
        <taxon>Pseudomonadales</taxon>
        <taxon>Pseudomonadaceae</taxon>
        <taxon>Pseudomonas</taxon>
    </lineage>
</organism>
<accession>A0ABD7TNA9</accession>
<reference evidence="1" key="2">
    <citation type="submission" date="2024-04" db="EMBL/GenBank/DDBJ databases">
        <authorList>
            <person name="Diaz M."/>
            <person name="Bach T."/>
            <person name="Gonzalez Anta G."/>
            <person name="Agaras B."/>
            <person name="Wibberg D."/>
            <person name="Noguera F."/>
            <person name="Canciani W."/>
            <person name="Ybarra T."/>
            <person name="Nunez M.L."/>
            <person name="Valverde C."/>
        </authorList>
    </citation>
    <scope>NUCLEOTIDE SEQUENCE</scope>
    <source>
        <strain evidence="1">1008</strain>
    </source>
</reference>
<evidence type="ECO:0000313" key="2">
    <source>
        <dbReference type="Proteomes" id="UP001056907"/>
    </source>
</evidence>
<dbReference type="RefSeq" id="WP_252993884.1">
    <property type="nucleotide sequence ID" value="NZ_CP078013.2"/>
</dbReference>
<gene>
    <name evidence="1" type="ORF">KUA23_10330</name>
</gene>
<reference evidence="1" key="1">
    <citation type="journal article" date="2022" name="Front. Plant Sci.">
        <title>Agronomic efficiency and genome mining analysis of the wheat-biostimulant rhizospheric bacterium Pseudomonas pergaminensis sp. nov. strain 1008T.</title>
        <authorList>
            <person name="Diaz M."/>
            <person name="Bach T."/>
            <person name="Gonzalez Anta G."/>
            <person name="Agaras B."/>
            <person name="Wibberg D."/>
            <person name="Noguera F."/>
            <person name="Canciani W."/>
            <person name="Valverde C."/>
        </authorList>
    </citation>
    <scope>NUCLEOTIDE SEQUENCE</scope>
    <source>
        <strain evidence="1">1008</strain>
    </source>
</reference>
<protein>
    <submittedName>
        <fullName evidence="1">Uncharacterized protein</fullName>
    </submittedName>
</protein>
<sequence length="57" mass="6130">MAASVYMLSWVITDLTELPYLSSHTSGTRLPGIHSMISAIAVAFTGPVCFEKVGENE</sequence>
<dbReference type="KEGG" id="ppeg:KUA23_10330"/>
<evidence type="ECO:0000313" key="1">
    <source>
        <dbReference type="EMBL" id="USW03073.1"/>
    </source>
</evidence>
<dbReference type="AlphaFoldDB" id="A0ABD7TNA9"/>
<name>A0ABD7TNA9_9PSED</name>